<dbReference type="AlphaFoldDB" id="A0A9P6H9C9"/>
<evidence type="ECO:0000256" key="5">
    <source>
        <dbReference type="SAM" id="SignalP"/>
    </source>
</evidence>
<reference evidence="6" key="1">
    <citation type="journal article" date="2020" name="Nat. Commun.">
        <title>Large-scale genome sequencing of mycorrhizal fungi provides insights into the early evolution of symbiotic traits.</title>
        <authorList>
            <person name="Miyauchi S."/>
            <person name="Kiss E."/>
            <person name="Kuo A."/>
            <person name="Drula E."/>
            <person name="Kohler A."/>
            <person name="Sanchez-Garcia M."/>
            <person name="Morin E."/>
            <person name="Andreopoulos B."/>
            <person name="Barry K.W."/>
            <person name="Bonito G."/>
            <person name="Buee M."/>
            <person name="Carver A."/>
            <person name="Chen C."/>
            <person name="Cichocki N."/>
            <person name="Clum A."/>
            <person name="Culley D."/>
            <person name="Crous P.W."/>
            <person name="Fauchery L."/>
            <person name="Girlanda M."/>
            <person name="Hayes R.D."/>
            <person name="Keri Z."/>
            <person name="LaButti K."/>
            <person name="Lipzen A."/>
            <person name="Lombard V."/>
            <person name="Magnuson J."/>
            <person name="Maillard F."/>
            <person name="Murat C."/>
            <person name="Nolan M."/>
            <person name="Ohm R.A."/>
            <person name="Pangilinan J."/>
            <person name="Pereira M.F."/>
            <person name="Perotto S."/>
            <person name="Peter M."/>
            <person name="Pfister S."/>
            <person name="Riley R."/>
            <person name="Sitrit Y."/>
            <person name="Stielow J.B."/>
            <person name="Szollosi G."/>
            <person name="Zifcakova L."/>
            <person name="Stursova M."/>
            <person name="Spatafora J.W."/>
            <person name="Tedersoo L."/>
            <person name="Vaario L.M."/>
            <person name="Yamada A."/>
            <person name="Yan M."/>
            <person name="Wang P."/>
            <person name="Xu J."/>
            <person name="Bruns T."/>
            <person name="Baldrian P."/>
            <person name="Vilgalys R."/>
            <person name="Dunand C."/>
            <person name="Henrissat B."/>
            <person name="Grigoriev I.V."/>
            <person name="Hibbett D."/>
            <person name="Nagy L.G."/>
            <person name="Martin F.M."/>
        </authorList>
    </citation>
    <scope>NUCLEOTIDE SEQUENCE</scope>
    <source>
        <strain evidence="6">UH-Tt-Lm1</strain>
    </source>
</reference>
<dbReference type="InterPro" id="IPR002012">
    <property type="entry name" value="GnRH"/>
</dbReference>
<feature type="chain" id="PRO_5040430305" description="Thioredoxin-like fold domain-containing protein" evidence="5">
    <location>
        <begin position="23"/>
        <end position="375"/>
    </location>
</feature>
<dbReference type="GO" id="GO:0005179">
    <property type="term" value="F:hormone activity"/>
    <property type="evidence" value="ECO:0007669"/>
    <property type="project" value="InterPro"/>
</dbReference>
<evidence type="ECO:0000313" key="6">
    <source>
        <dbReference type="EMBL" id="KAF9782229.1"/>
    </source>
</evidence>
<dbReference type="EMBL" id="WIUZ02000012">
    <property type="protein sequence ID" value="KAF9782229.1"/>
    <property type="molecule type" value="Genomic_DNA"/>
</dbReference>
<comment type="similarity">
    <text evidence="2">Belongs to the GnRH family.</text>
</comment>
<comment type="subcellular location">
    <subcellularLocation>
        <location evidence="1">Secreted</location>
    </subcellularLocation>
</comment>
<gene>
    <name evidence="6" type="ORF">BJ322DRAFT_204669</name>
</gene>
<evidence type="ECO:0000256" key="3">
    <source>
        <dbReference type="ARBA" id="ARBA00022525"/>
    </source>
</evidence>
<dbReference type="GO" id="GO:0005576">
    <property type="term" value="C:extracellular region"/>
    <property type="evidence" value="ECO:0007669"/>
    <property type="project" value="UniProtKB-SubCell"/>
</dbReference>
<accession>A0A9P6H9C9</accession>
<reference evidence="6" key="2">
    <citation type="submission" date="2020-11" db="EMBL/GenBank/DDBJ databases">
        <authorList>
            <consortium name="DOE Joint Genome Institute"/>
            <person name="Kuo A."/>
            <person name="Miyauchi S."/>
            <person name="Kiss E."/>
            <person name="Drula E."/>
            <person name="Kohler A."/>
            <person name="Sanchez-Garcia M."/>
            <person name="Andreopoulos B."/>
            <person name="Barry K.W."/>
            <person name="Bonito G."/>
            <person name="Buee M."/>
            <person name="Carver A."/>
            <person name="Chen C."/>
            <person name="Cichocki N."/>
            <person name="Clum A."/>
            <person name="Culley D."/>
            <person name="Crous P.W."/>
            <person name="Fauchery L."/>
            <person name="Girlanda M."/>
            <person name="Hayes R."/>
            <person name="Keri Z."/>
            <person name="Labutti K."/>
            <person name="Lipzen A."/>
            <person name="Lombard V."/>
            <person name="Magnuson J."/>
            <person name="Maillard F."/>
            <person name="Morin E."/>
            <person name="Murat C."/>
            <person name="Nolan M."/>
            <person name="Ohm R."/>
            <person name="Pangilinan J."/>
            <person name="Pereira M."/>
            <person name="Perotto S."/>
            <person name="Peter M."/>
            <person name="Riley R."/>
            <person name="Sitrit Y."/>
            <person name="Stielow B."/>
            <person name="Szollosi G."/>
            <person name="Zifcakova L."/>
            <person name="Stursova M."/>
            <person name="Spatafora J.W."/>
            <person name="Tedersoo L."/>
            <person name="Vaario L.-M."/>
            <person name="Yamada A."/>
            <person name="Yan M."/>
            <person name="Wang P."/>
            <person name="Xu J."/>
            <person name="Bruns T."/>
            <person name="Baldrian P."/>
            <person name="Vilgalys R."/>
            <person name="Henrissat B."/>
            <person name="Grigoriev I.V."/>
            <person name="Hibbett D."/>
            <person name="Nagy L.G."/>
            <person name="Martin F.M."/>
        </authorList>
    </citation>
    <scope>NUCLEOTIDE SEQUENCE</scope>
    <source>
        <strain evidence="6">UH-Tt-Lm1</strain>
    </source>
</reference>
<keyword evidence="5" id="KW-0732">Signal</keyword>
<keyword evidence="7" id="KW-1185">Reference proteome</keyword>
<feature type="region of interest" description="Disordered" evidence="4">
    <location>
        <begin position="300"/>
        <end position="375"/>
    </location>
</feature>
<sequence length="375" mass="42104">MKPLTPLLLLVSLFSLLTFVYAQYYSAGWKPGQKVVGEDSDAREWAPGDRPEEKTPPTSDIGATPPAETPFHWSQIFTQGPIGDALLKVGFNYSAARDEAERRMANMWDTRIPLVTDDNYEDLITNEIFPSEEEEKERVWFLIVTIQADQPRGLSQMFDEKFDAAYDISVKENDLPHVKWGRIDYINVTALTTKWVVWQAPRLVVLTDRGRTLRFLGPNEVRLDVDAMRSWLKDKTYLDHPTWNTSFAPGGSNEWMLDYFAQVLSFVYGQTTRVPRIVLIVGTGAIGTFLVQFLHKGMAQKQDPRPKKPLPQNARKRLPASPAQPPVALAADNTAATSTKNTVITNPSTTNPPVPNPPTANASSPSKPKKRRGRN</sequence>
<feature type="compositionally biased region" description="Basic and acidic residues" evidence="4">
    <location>
        <begin position="36"/>
        <end position="55"/>
    </location>
</feature>
<comment type="caution">
    <text evidence="6">The sequence shown here is derived from an EMBL/GenBank/DDBJ whole genome shotgun (WGS) entry which is preliminary data.</text>
</comment>
<evidence type="ECO:0000256" key="1">
    <source>
        <dbReference type="ARBA" id="ARBA00004613"/>
    </source>
</evidence>
<feature type="compositionally biased region" description="Polar residues" evidence="4">
    <location>
        <begin position="334"/>
        <end position="344"/>
    </location>
</feature>
<protein>
    <recommendedName>
        <fullName evidence="8">Thioredoxin-like fold domain-containing protein</fullName>
    </recommendedName>
</protein>
<organism evidence="6 7">
    <name type="scientific">Thelephora terrestris</name>
    <dbReference type="NCBI Taxonomy" id="56493"/>
    <lineage>
        <taxon>Eukaryota</taxon>
        <taxon>Fungi</taxon>
        <taxon>Dikarya</taxon>
        <taxon>Basidiomycota</taxon>
        <taxon>Agaricomycotina</taxon>
        <taxon>Agaricomycetes</taxon>
        <taxon>Thelephorales</taxon>
        <taxon>Thelephoraceae</taxon>
        <taxon>Thelephora</taxon>
    </lineage>
</organism>
<evidence type="ECO:0008006" key="8">
    <source>
        <dbReference type="Google" id="ProtNLM"/>
    </source>
</evidence>
<dbReference type="OrthoDB" id="2502001at2759"/>
<proteinExistence type="inferred from homology"/>
<dbReference type="PROSITE" id="PS00473">
    <property type="entry name" value="GNRH"/>
    <property type="match status" value="1"/>
</dbReference>
<dbReference type="Proteomes" id="UP000736335">
    <property type="component" value="Unassembled WGS sequence"/>
</dbReference>
<keyword evidence="3" id="KW-0964">Secreted</keyword>
<feature type="signal peptide" evidence="5">
    <location>
        <begin position="1"/>
        <end position="22"/>
    </location>
</feature>
<evidence type="ECO:0000256" key="4">
    <source>
        <dbReference type="SAM" id="MobiDB-lite"/>
    </source>
</evidence>
<evidence type="ECO:0000256" key="2">
    <source>
        <dbReference type="ARBA" id="ARBA00010968"/>
    </source>
</evidence>
<name>A0A9P6H9C9_9AGAM</name>
<feature type="region of interest" description="Disordered" evidence="4">
    <location>
        <begin position="34"/>
        <end position="65"/>
    </location>
</feature>
<evidence type="ECO:0000313" key="7">
    <source>
        <dbReference type="Proteomes" id="UP000736335"/>
    </source>
</evidence>